<keyword evidence="15" id="KW-1185">Reference proteome</keyword>
<dbReference type="PANTHER" id="PTHR21310:SF41">
    <property type="entry name" value="3'-PHOSPHOTRANSFERASE, PUTATIVE-RELATED"/>
    <property type="match status" value="1"/>
</dbReference>
<sequence length="267" mass="29419">MREEDCAAVCVPASLSAEVAGYTWSRDYVGQSGGAVYRLHSKAGAPDLFLKHGSDNVADDITGEMLRLRWLARHLPVPAVIRFVADPDEAWLLMTAVPGETAYQALEERPDCRIATIDALATFLRRLHTIPVSDCPFISDLPHRLARARARIDAGLVEEDDFDAAREGWTAEQVWGALQQLLPLPSDSVVTHGDFSLDNILMRDGAVVGCIDVGRVGVADRYQDIAIAWNSLGEFDAALQERFLAHYGIAEVDRAKLQVHLLLDELF</sequence>
<dbReference type="NCBIfam" id="NF033068">
    <property type="entry name" value="APH_3p"/>
    <property type="match status" value="1"/>
</dbReference>
<keyword evidence="8 10" id="KW-0046">Antibiotic resistance</keyword>
<keyword evidence="12" id="KW-0460">Magnesium</keyword>
<dbReference type="PANTHER" id="PTHR21310">
    <property type="entry name" value="AMINOGLYCOSIDE PHOSPHOTRANSFERASE-RELATED-RELATED"/>
    <property type="match status" value="1"/>
</dbReference>
<evidence type="ECO:0000256" key="10">
    <source>
        <dbReference type="PIRNR" id="PIRNR000706"/>
    </source>
</evidence>
<dbReference type="EMBL" id="RCZC01000006">
    <property type="protein sequence ID" value="TPG49681.1"/>
    <property type="molecule type" value="Genomic_DNA"/>
</dbReference>
<keyword evidence="12" id="KW-0479">Metal-binding</keyword>
<protein>
    <recommendedName>
        <fullName evidence="3">Aminoglycoside 3'-phosphotransferase</fullName>
        <ecNumber evidence="2">2.7.1.95</ecNumber>
    </recommendedName>
</protein>
<evidence type="ECO:0000256" key="6">
    <source>
        <dbReference type="ARBA" id="ARBA00022777"/>
    </source>
</evidence>
<comment type="catalytic activity">
    <reaction evidence="9">
        <text>kanamycin A + ATP = kanamycin 3'-phosphate + ADP + H(+)</text>
        <dbReference type="Rhea" id="RHEA:24256"/>
        <dbReference type="ChEBI" id="CHEBI:15378"/>
        <dbReference type="ChEBI" id="CHEBI:30616"/>
        <dbReference type="ChEBI" id="CHEBI:57909"/>
        <dbReference type="ChEBI" id="CHEBI:58214"/>
        <dbReference type="ChEBI" id="CHEBI:456216"/>
        <dbReference type="EC" id="2.7.1.95"/>
    </reaction>
</comment>
<evidence type="ECO:0000259" key="13">
    <source>
        <dbReference type="Pfam" id="PF01636"/>
    </source>
</evidence>
<dbReference type="GO" id="GO:0005524">
    <property type="term" value="F:ATP binding"/>
    <property type="evidence" value="ECO:0007669"/>
    <property type="project" value="UniProtKB-KW"/>
</dbReference>
<evidence type="ECO:0000313" key="15">
    <source>
        <dbReference type="Proteomes" id="UP000319931"/>
    </source>
</evidence>
<evidence type="ECO:0000256" key="1">
    <source>
        <dbReference type="ARBA" id="ARBA00006219"/>
    </source>
</evidence>
<feature type="domain" description="Aminoglycoside phosphotransferase" evidence="13">
    <location>
        <begin position="36"/>
        <end position="256"/>
    </location>
</feature>
<dbReference type="PIRSF" id="PIRSF000706">
    <property type="entry name" value="Kanamycin_kin"/>
    <property type="match status" value="1"/>
</dbReference>
<dbReference type="RefSeq" id="WP_140851573.1">
    <property type="nucleotide sequence ID" value="NZ_RCZC01000006.1"/>
</dbReference>
<reference evidence="14 15" key="1">
    <citation type="journal article" date="2019" name="Environ. Microbiol.">
        <title>Species interactions and distinct microbial communities in high Arctic permafrost affected cryosols are associated with the CH4 and CO2 gas fluxes.</title>
        <authorList>
            <person name="Altshuler I."/>
            <person name="Hamel J."/>
            <person name="Turney S."/>
            <person name="Magnuson E."/>
            <person name="Levesque R."/>
            <person name="Greer C."/>
            <person name="Whyte L.G."/>
        </authorList>
    </citation>
    <scope>NUCLEOTIDE SEQUENCE [LARGE SCALE GENOMIC DNA]</scope>
    <source>
        <strain evidence="14 15">E6.1</strain>
    </source>
</reference>
<dbReference type="AlphaFoldDB" id="A0A502FJV1"/>
<gene>
    <name evidence="14" type="primary">aph(3')-I</name>
    <name evidence="14" type="ORF">EAH76_17465</name>
</gene>
<dbReference type="InterPro" id="IPR011009">
    <property type="entry name" value="Kinase-like_dom_sf"/>
</dbReference>
<evidence type="ECO:0000256" key="2">
    <source>
        <dbReference type="ARBA" id="ARBA00012193"/>
    </source>
</evidence>
<accession>A0A502FJV1</accession>
<dbReference type="Pfam" id="PF01636">
    <property type="entry name" value="APH"/>
    <property type="match status" value="1"/>
</dbReference>
<keyword evidence="7 10" id="KW-0067">ATP-binding</keyword>
<dbReference type="Proteomes" id="UP000319931">
    <property type="component" value="Unassembled WGS sequence"/>
</dbReference>
<dbReference type="SUPFAM" id="SSF56112">
    <property type="entry name" value="Protein kinase-like (PK-like)"/>
    <property type="match status" value="1"/>
</dbReference>
<dbReference type="InterPro" id="IPR051678">
    <property type="entry name" value="AGP_Transferase"/>
</dbReference>
<dbReference type="CDD" id="cd05150">
    <property type="entry name" value="APH"/>
    <property type="match status" value="1"/>
</dbReference>
<dbReference type="GO" id="GO:0008910">
    <property type="term" value="F:kanamycin kinase activity"/>
    <property type="evidence" value="ECO:0007669"/>
    <property type="project" value="UniProtKB-EC"/>
</dbReference>
<dbReference type="EC" id="2.7.1.95" evidence="2"/>
<feature type="active site" description="Proton acceptor" evidence="11">
    <location>
        <position position="194"/>
    </location>
</feature>
<feature type="binding site" evidence="12">
    <location>
        <position position="199"/>
    </location>
    <ligand>
        <name>Mg(2+)</name>
        <dbReference type="ChEBI" id="CHEBI:18420"/>
    </ligand>
</feature>
<dbReference type="InterPro" id="IPR024165">
    <property type="entry name" value="Kan/Strep_kinase"/>
</dbReference>
<dbReference type="GO" id="GO:0046677">
    <property type="term" value="P:response to antibiotic"/>
    <property type="evidence" value="ECO:0007669"/>
    <property type="project" value="UniProtKB-KW"/>
</dbReference>
<dbReference type="InterPro" id="IPR002575">
    <property type="entry name" value="Aminoglycoside_PTrfase"/>
</dbReference>
<evidence type="ECO:0000256" key="9">
    <source>
        <dbReference type="ARBA" id="ARBA00048925"/>
    </source>
</evidence>
<evidence type="ECO:0000256" key="7">
    <source>
        <dbReference type="ARBA" id="ARBA00022840"/>
    </source>
</evidence>
<name>A0A502FJV1_9SPHN</name>
<dbReference type="NCBIfam" id="NF033059">
    <property type="entry name" value="APH_3p_I"/>
    <property type="match status" value="1"/>
</dbReference>
<evidence type="ECO:0000256" key="3">
    <source>
        <dbReference type="ARBA" id="ARBA00017903"/>
    </source>
</evidence>
<evidence type="ECO:0000256" key="12">
    <source>
        <dbReference type="PIRSR" id="PIRSR000706-2"/>
    </source>
</evidence>
<keyword evidence="4 10" id="KW-0808">Transferase</keyword>
<feature type="binding site" evidence="12">
    <location>
        <position position="212"/>
    </location>
    <ligand>
        <name>Mg(2+)</name>
        <dbReference type="ChEBI" id="CHEBI:18420"/>
    </ligand>
</feature>
<evidence type="ECO:0000313" key="14">
    <source>
        <dbReference type="EMBL" id="TPG49681.1"/>
    </source>
</evidence>
<keyword evidence="6 10" id="KW-0418">Kinase</keyword>
<evidence type="ECO:0000256" key="4">
    <source>
        <dbReference type="ARBA" id="ARBA00022679"/>
    </source>
</evidence>
<dbReference type="Gene3D" id="3.30.200.20">
    <property type="entry name" value="Phosphorylase Kinase, domain 1"/>
    <property type="match status" value="1"/>
</dbReference>
<comment type="caution">
    <text evidence="14">The sequence shown here is derived from an EMBL/GenBank/DDBJ whole genome shotgun (WGS) entry which is preliminary data.</text>
</comment>
<organism evidence="14 15">
    <name type="scientific">Sphingomonas glacialis</name>
    <dbReference type="NCBI Taxonomy" id="658225"/>
    <lineage>
        <taxon>Bacteria</taxon>
        <taxon>Pseudomonadati</taxon>
        <taxon>Pseudomonadota</taxon>
        <taxon>Alphaproteobacteria</taxon>
        <taxon>Sphingomonadales</taxon>
        <taxon>Sphingomonadaceae</taxon>
        <taxon>Sphingomonas</taxon>
    </lineage>
</organism>
<evidence type="ECO:0000256" key="5">
    <source>
        <dbReference type="ARBA" id="ARBA00022741"/>
    </source>
</evidence>
<dbReference type="Gene3D" id="3.90.1200.10">
    <property type="match status" value="1"/>
</dbReference>
<proteinExistence type="inferred from homology"/>
<keyword evidence="5 10" id="KW-0547">Nucleotide-binding</keyword>
<comment type="similarity">
    <text evidence="1 10">Belongs to the aminoglycoside phosphotransferase family.</text>
</comment>
<dbReference type="GO" id="GO:0046872">
    <property type="term" value="F:metal ion binding"/>
    <property type="evidence" value="ECO:0007669"/>
    <property type="project" value="UniProtKB-KW"/>
</dbReference>
<evidence type="ECO:0000256" key="11">
    <source>
        <dbReference type="PIRSR" id="PIRSR000706-1"/>
    </source>
</evidence>
<evidence type="ECO:0000256" key="8">
    <source>
        <dbReference type="ARBA" id="ARBA00023251"/>
    </source>
</evidence>
<dbReference type="OrthoDB" id="3806873at2"/>